<keyword evidence="7 10" id="KW-0675">Receptor</keyword>
<dbReference type="Gene3D" id="1.20.1070.10">
    <property type="entry name" value="Rhodopsin 7-helix transmembrane proteins"/>
    <property type="match status" value="1"/>
</dbReference>
<sequence>MNHSVEQLPSEEMAPEEFDGGTAVACVILGLSFLVGAPGNLLVIWTILRHVKQRSHTVALILHLAAADLLVLITLPLWIYSLVHTWVFGAAFCKVLVYIISVCMFSSIFFITLMSVERYLAICHPFVMMRWKTKSVMNRCLVLLWLLALLLGVPDVLTKLSNESDGTEQCFIKEYISETQVIILLCLESLGGFVVPFIILSICYCLVAAQLRKMSFINKQKSMVLVHAVVLAFTLCWLPYHIINITDLVCILRQFAPDTEHECVPKSVVFSSGALVFISSSVNPVLYALFARSLRGSLEESRLVRLFQEMATHTIKLRELVVQQQTGQMAANTQVELISD</sequence>
<keyword evidence="5 10" id="KW-0297">G-protein coupled receptor</keyword>
<dbReference type="AlphaFoldDB" id="A0A484DRY1"/>
<feature type="transmembrane region" description="Helical" evidence="11">
    <location>
        <begin position="95"/>
        <end position="116"/>
    </location>
</feature>
<evidence type="ECO:0000256" key="8">
    <source>
        <dbReference type="ARBA" id="ARBA00023180"/>
    </source>
</evidence>
<dbReference type="SUPFAM" id="SSF81321">
    <property type="entry name" value="Family A G protein-coupled receptor-like"/>
    <property type="match status" value="1"/>
</dbReference>
<keyword evidence="4 11" id="KW-1133">Transmembrane helix</keyword>
<evidence type="ECO:0000256" key="1">
    <source>
        <dbReference type="ARBA" id="ARBA00004651"/>
    </source>
</evidence>
<dbReference type="GO" id="GO:0009897">
    <property type="term" value="C:external side of plasma membrane"/>
    <property type="evidence" value="ECO:0007669"/>
    <property type="project" value="TreeGrafter"/>
</dbReference>
<keyword evidence="8" id="KW-0325">Glycoprotein</keyword>
<keyword evidence="6 11" id="KW-0472">Membrane</keyword>
<dbReference type="InterPro" id="IPR017452">
    <property type="entry name" value="GPCR_Rhodpsn_7TM"/>
</dbReference>
<dbReference type="FunFam" id="1.20.1070.10:FF:000109">
    <property type="entry name" value="Leukotriene B4 receptor"/>
    <property type="match status" value="1"/>
</dbReference>
<accession>A0A484DRY1</accession>
<dbReference type="GO" id="GO:0007204">
    <property type="term" value="P:positive regulation of cytosolic calcium ion concentration"/>
    <property type="evidence" value="ECO:0007669"/>
    <property type="project" value="TreeGrafter"/>
</dbReference>
<dbReference type="PRINTS" id="PR00237">
    <property type="entry name" value="GPCRRHODOPSN"/>
</dbReference>
<dbReference type="InterPro" id="IPR050119">
    <property type="entry name" value="CCR1-9-like"/>
</dbReference>
<keyword evidence="14" id="KW-1185">Reference proteome</keyword>
<dbReference type="PRINTS" id="PR01157">
    <property type="entry name" value="P2YPURNOCPTR"/>
</dbReference>
<dbReference type="PROSITE" id="PS00237">
    <property type="entry name" value="G_PROTEIN_RECEP_F1_1"/>
    <property type="match status" value="1"/>
</dbReference>
<dbReference type="Pfam" id="PF00001">
    <property type="entry name" value="7tm_1"/>
    <property type="match status" value="1"/>
</dbReference>
<evidence type="ECO:0000256" key="4">
    <source>
        <dbReference type="ARBA" id="ARBA00022989"/>
    </source>
</evidence>
<dbReference type="Proteomes" id="UP000295070">
    <property type="component" value="Chromosome 1"/>
</dbReference>
<dbReference type="InterPro" id="IPR000276">
    <property type="entry name" value="GPCR_Rhodpsn"/>
</dbReference>
<comment type="similarity">
    <text evidence="10">Belongs to the G-protein coupled receptor 1 family.</text>
</comment>
<protein>
    <recommendedName>
        <fullName evidence="12">G-protein coupled receptors family 1 profile domain-containing protein</fullName>
    </recommendedName>
</protein>
<evidence type="ECO:0000256" key="6">
    <source>
        <dbReference type="ARBA" id="ARBA00023136"/>
    </source>
</evidence>
<dbReference type="GO" id="GO:0060326">
    <property type="term" value="P:cell chemotaxis"/>
    <property type="evidence" value="ECO:0007669"/>
    <property type="project" value="TreeGrafter"/>
</dbReference>
<keyword evidence="3 10" id="KW-0812">Transmembrane</keyword>
<evidence type="ECO:0000256" key="3">
    <source>
        <dbReference type="ARBA" id="ARBA00022692"/>
    </source>
</evidence>
<dbReference type="GO" id="GO:0019957">
    <property type="term" value="F:C-C chemokine binding"/>
    <property type="evidence" value="ECO:0007669"/>
    <property type="project" value="TreeGrafter"/>
</dbReference>
<evidence type="ECO:0000313" key="14">
    <source>
        <dbReference type="Proteomes" id="UP000295070"/>
    </source>
</evidence>
<feature type="transmembrane region" description="Helical" evidence="11">
    <location>
        <begin position="268"/>
        <end position="290"/>
    </location>
</feature>
<evidence type="ECO:0000313" key="13">
    <source>
        <dbReference type="EMBL" id="TDH17247.1"/>
    </source>
</evidence>
<evidence type="ECO:0000256" key="9">
    <source>
        <dbReference type="ARBA" id="ARBA00023224"/>
    </source>
</evidence>
<feature type="transmembrane region" description="Helical" evidence="11">
    <location>
        <begin position="223"/>
        <end position="243"/>
    </location>
</feature>
<dbReference type="EMBL" id="SCKG01000001">
    <property type="protein sequence ID" value="TDH17247.1"/>
    <property type="molecule type" value="Genomic_DNA"/>
</dbReference>
<evidence type="ECO:0000256" key="11">
    <source>
        <dbReference type="SAM" id="Phobius"/>
    </source>
</evidence>
<keyword evidence="9 10" id="KW-0807">Transducer</keyword>
<feature type="transmembrane region" description="Helical" evidence="11">
    <location>
        <begin position="20"/>
        <end position="48"/>
    </location>
</feature>
<dbReference type="PANTHER" id="PTHR10489:SF946">
    <property type="entry name" value="LEUKOTRIENE B4 RECEPTOR 1-LIKE"/>
    <property type="match status" value="1"/>
</dbReference>
<feature type="transmembrane region" description="Helical" evidence="11">
    <location>
        <begin position="60"/>
        <end position="83"/>
    </location>
</feature>
<organism evidence="13 14">
    <name type="scientific">Perca flavescens</name>
    <name type="common">American yellow perch</name>
    <name type="synonym">Morone flavescens</name>
    <dbReference type="NCBI Taxonomy" id="8167"/>
    <lineage>
        <taxon>Eukaryota</taxon>
        <taxon>Metazoa</taxon>
        <taxon>Chordata</taxon>
        <taxon>Craniata</taxon>
        <taxon>Vertebrata</taxon>
        <taxon>Euteleostomi</taxon>
        <taxon>Actinopterygii</taxon>
        <taxon>Neopterygii</taxon>
        <taxon>Teleostei</taxon>
        <taxon>Neoteleostei</taxon>
        <taxon>Acanthomorphata</taxon>
        <taxon>Eupercaria</taxon>
        <taxon>Perciformes</taxon>
        <taxon>Percoidei</taxon>
        <taxon>Percidae</taxon>
        <taxon>Percinae</taxon>
        <taxon>Perca</taxon>
    </lineage>
</organism>
<feature type="transmembrane region" description="Helical" evidence="11">
    <location>
        <begin position="181"/>
        <end position="211"/>
    </location>
</feature>
<name>A0A484DRY1_PERFV</name>
<evidence type="ECO:0000256" key="5">
    <source>
        <dbReference type="ARBA" id="ARBA00023040"/>
    </source>
</evidence>
<evidence type="ECO:0000259" key="12">
    <source>
        <dbReference type="PROSITE" id="PS50262"/>
    </source>
</evidence>
<comment type="caution">
    <text evidence="13">The sequence shown here is derived from an EMBL/GenBank/DDBJ whole genome shotgun (WGS) entry which is preliminary data.</text>
</comment>
<evidence type="ECO:0000256" key="7">
    <source>
        <dbReference type="ARBA" id="ARBA00023170"/>
    </source>
</evidence>
<dbReference type="GO" id="GO:0016493">
    <property type="term" value="F:C-C chemokine receptor activity"/>
    <property type="evidence" value="ECO:0007669"/>
    <property type="project" value="TreeGrafter"/>
</dbReference>
<dbReference type="STRING" id="8167.A0A484DRY1"/>
<dbReference type="PANTHER" id="PTHR10489">
    <property type="entry name" value="CELL ADHESION MOLECULE"/>
    <property type="match status" value="1"/>
</dbReference>
<reference evidence="13 14" key="1">
    <citation type="submission" date="2019-01" db="EMBL/GenBank/DDBJ databases">
        <title>A chromosome-scale genome assembly of the yellow perch, Perca flavescens.</title>
        <authorList>
            <person name="Feron R."/>
            <person name="Morvezen R."/>
            <person name="Bestin A."/>
            <person name="Haffray P."/>
            <person name="Klopp C."/>
            <person name="Zahm M."/>
            <person name="Cabau C."/>
            <person name="Roques C."/>
            <person name="Donnadieu C."/>
            <person name="Bouchez O."/>
            <person name="Christie M."/>
            <person name="Larson W."/>
            <person name="Guiguen Y."/>
        </authorList>
    </citation>
    <scope>NUCLEOTIDE SEQUENCE [LARGE SCALE GENOMIC DNA]</scope>
    <source>
        <strain evidence="13">YP-PL-M2</strain>
        <tissue evidence="13">Blood</tissue>
    </source>
</reference>
<gene>
    <name evidence="13" type="ORF">EPR50_G00006500</name>
</gene>
<dbReference type="GO" id="GO:0004974">
    <property type="term" value="F:leukotriene receptor activity"/>
    <property type="evidence" value="ECO:0007669"/>
    <property type="project" value="UniProtKB-ARBA"/>
</dbReference>
<evidence type="ECO:0000256" key="2">
    <source>
        <dbReference type="ARBA" id="ARBA00022475"/>
    </source>
</evidence>
<dbReference type="GO" id="GO:0019722">
    <property type="term" value="P:calcium-mediated signaling"/>
    <property type="evidence" value="ECO:0007669"/>
    <property type="project" value="TreeGrafter"/>
</dbReference>
<evidence type="ECO:0000256" key="10">
    <source>
        <dbReference type="RuleBase" id="RU000688"/>
    </source>
</evidence>
<dbReference type="GO" id="GO:0006955">
    <property type="term" value="P:immune response"/>
    <property type="evidence" value="ECO:0007669"/>
    <property type="project" value="TreeGrafter"/>
</dbReference>
<dbReference type="PROSITE" id="PS50262">
    <property type="entry name" value="G_PROTEIN_RECEP_F1_2"/>
    <property type="match status" value="1"/>
</dbReference>
<feature type="transmembrane region" description="Helical" evidence="11">
    <location>
        <begin position="136"/>
        <end position="153"/>
    </location>
</feature>
<comment type="subcellular location">
    <subcellularLocation>
        <location evidence="1">Cell membrane</location>
        <topology evidence="1">Multi-pass membrane protein</topology>
    </subcellularLocation>
</comment>
<feature type="domain" description="G-protein coupled receptors family 1 profile" evidence="12">
    <location>
        <begin position="39"/>
        <end position="287"/>
    </location>
</feature>
<proteinExistence type="inferred from homology"/>
<keyword evidence="2" id="KW-1003">Cell membrane</keyword>